<feature type="chain" id="PRO_5042938803" description="Peptidase metallopeptidase domain-containing protein" evidence="8">
    <location>
        <begin position="21"/>
        <end position="341"/>
    </location>
</feature>
<dbReference type="InterPro" id="IPR021190">
    <property type="entry name" value="Pept_M10A"/>
</dbReference>
<dbReference type="PANTHER" id="PTHR10201:SF259">
    <property type="entry name" value="MATRIXIN PROTEIN"/>
    <property type="match status" value="1"/>
</dbReference>
<dbReference type="FunFam" id="3.40.390.10:FF:000058">
    <property type="entry name" value="Metalloendoproteinase 5-MMP"/>
    <property type="match status" value="1"/>
</dbReference>
<feature type="binding site" evidence="7">
    <location>
        <position position="278"/>
    </location>
    <ligand>
        <name>Zn(2+)</name>
        <dbReference type="ChEBI" id="CHEBI:29105"/>
        <label>2</label>
        <note>catalytic</note>
    </ligand>
</feature>
<keyword evidence="4" id="KW-0378">Hydrolase</keyword>
<keyword evidence="7" id="KW-0106">Calcium</keyword>
<organism evidence="10 11">
    <name type="scientific">Canavalia gladiata</name>
    <name type="common">Sword bean</name>
    <name type="synonym">Dolichos gladiatus</name>
    <dbReference type="NCBI Taxonomy" id="3824"/>
    <lineage>
        <taxon>Eukaryota</taxon>
        <taxon>Viridiplantae</taxon>
        <taxon>Streptophyta</taxon>
        <taxon>Embryophyta</taxon>
        <taxon>Tracheophyta</taxon>
        <taxon>Spermatophyta</taxon>
        <taxon>Magnoliopsida</taxon>
        <taxon>eudicotyledons</taxon>
        <taxon>Gunneridae</taxon>
        <taxon>Pentapetalae</taxon>
        <taxon>rosids</taxon>
        <taxon>fabids</taxon>
        <taxon>Fabales</taxon>
        <taxon>Fabaceae</taxon>
        <taxon>Papilionoideae</taxon>
        <taxon>50 kb inversion clade</taxon>
        <taxon>NPAAA clade</taxon>
        <taxon>indigoferoid/millettioid clade</taxon>
        <taxon>Phaseoleae</taxon>
        <taxon>Canavalia</taxon>
    </lineage>
</organism>
<comment type="cofactor">
    <cofactor evidence="7">
        <name>Ca(2+)</name>
        <dbReference type="ChEBI" id="CHEBI:29108"/>
    </cofactor>
    <text evidence="7">Can bind about 5 Ca(2+) ions per subunit.</text>
</comment>
<dbReference type="Proteomes" id="UP001367508">
    <property type="component" value="Unassembled WGS sequence"/>
</dbReference>
<keyword evidence="5 7" id="KW-0862">Zinc</keyword>
<dbReference type="AlphaFoldDB" id="A0AAN9JZP4"/>
<keyword evidence="2" id="KW-0645">Protease</keyword>
<feature type="binding site" evidence="7">
    <location>
        <position position="286"/>
    </location>
    <ligand>
        <name>Zn(2+)</name>
        <dbReference type="ChEBI" id="CHEBI:29105"/>
        <label>2</label>
        <note>catalytic</note>
    </ligand>
</feature>
<dbReference type="GO" id="GO:0004222">
    <property type="term" value="F:metalloendopeptidase activity"/>
    <property type="evidence" value="ECO:0007669"/>
    <property type="project" value="InterPro"/>
</dbReference>
<dbReference type="Pfam" id="PF00413">
    <property type="entry name" value="Peptidase_M10"/>
    <property type="match status" value="1"/>
</dbReference>
<feature type="signal peptide" evidence="8">
    <location>
        <begin position="1"/>
        <end position="20"/>
    </location>
</feature>
<dbReference type="PRINTS" id="PR00138">
    <property type="entry name" value="MATRIXIN"/>
</dbReference>
<evidence type="ECO:0000256" key="2">
    <source>
        <dbReference type="ARBA" id="ARBA00022670"/>
    </source>
</evidence>
<dbReference type="GO" id="GO:0030198">
    <property type="term" value="P:extracellular matrix organization"/>
    <property type="evidence" value="ECO:0007669"/>
    <property type="project" value="TreeGrafter"/>
</dbReference>
<feature type="binding site" evidence="7">
    <location>
        <position position="220"/>
    </location>
    <ligand>
        <name>Ca(2+)</name>
        <dbReference type="ChEBI" id="CHEBI:29108"/>
        <label>3</label>
    </ligand>
</feature>
<evidence type="ECO:0000256" key="3">
    <source>
        <dbReference type="ARBA" id="ARBA00022723"/>
    </source>
</evidence>
<accession>A0AAN9JZP4</accession>
<comment type="cofactor">
    <cofactor evidence="7">
        <name>Zn(2+)</name>
        <dbReference type="ChEBI" id="CHEBI:29105"/>
    </cofactor>
    <text evidence="7">Binds 2 Zn(2+) ions per subunit.</text>
</comment>
<protein>
    <recommendedName>
        <fullName evidence="9">Peptidase metallopeptidase domain-containing protein</fullName>
    </recommendedName>
</protein>
<dbReference type="SUPFAM" id="SSF47090">
    <property type="entry name" value="PGBD-like"/>
    <property type="match status" value="1"/>
</dbReference>
<feature type="binding site" evidence="7">
    <location>
        <position position="201"/>
    </location>
    <ligand>
        <name>Ca(2+)</name>
        <dbReference type="ChEBI" id="CHEBI:29108"/>
        <label>2</label>
    </ligand>
</feature>
<keyword evidence="8" id="KW-0732">Signal</keyword>
<evidence type="ECO:0000313" key="10">
    <source>
        <dbReference type="EMBL" id="KAK7307186.1"/>
    </source>
</evidence>
<dbReference type="EMBL" id="JAYMYQ010000010">
    <property type="protein sequence ID" value="KAK7307186.1"/>
    <property type="molecule type" value="Genomic_DNA"/>
</dbReference>
<feature type="binding site" description="in inhibited form" evidence="7">
    <location>
        <position position="126"/>
    </location>
    <ligand>
        <name>Zn(2+)</name>
        <dbReference type="ChEBI" id="CHEBI:29105"/>
        <label>2</label>
        <note>catalytic</note>
    </ligand>
</feature>
<dbReference type="PANTHER" id="PTHR10201">
    <property type="entry name" value="MATRIX METALLOPROTEINASE"/>
    <property type="match status" value="1"/>
</dbReference>
<dbReference type="InterPro" id="IPR002477">
    <property type="entry name" value="Peptidoglycan-bd-like"/>
</dbReference>
<evidence type="ECO:0000256" key="5">
    <source>
        <dbReference type="ARBA" id="ARBA00022833"/>
    </source>
</evidence>
<dbReference type="SMART" id="SM00235">
    <property type="entry name" value="ZnMc"/>
    <property type="match status" value="1"/>
</dbReference>
<evidence type="ECO:0000313" key="11">
    <source>
        <dbReference type="Proteomes" id="UP001367508"/>
    </source>
</evidence>
<sequence length="341" mass="39077">MKLYLLDLLLCLPLENSVSAGLVPSLSKGLTKAFRDQKLIYRWLKKIDNLGKKIQPNAPPAMEINGLSSIKEYLSNFRYLEDSGPFNDVLDKETVSAIKTYQNYFNLQVNGGLNNETLQQISLPRCAIPDMNFNSDMVDNVSWPKEGTEWLPKEKRNITYGFLPVSEIPENVTKVFKDSFTRWAEATKVLNLTEARYDDADIKIGFYIFNDSVGDEVFGGSIIRLQPEYNKKTGEIRLDATKYWALPVENQSLSWEESVLDLESVAMHQIGRLLGLDHTSKMDSVMYPTILQSQQRKVQLSDYDKNNIHQHYTTSHTETTGRCRFLTTIFSLIFLYLLLLC</sequence>
<gene>
    <name evidence="10" type="ORF">VNO77_40016</name>
</gene>
<evidence type="ECO:0000259" key="9">
    <source>
        <dbReference type="SMART" id="SM00235"/>
    </source>
</evidence>
<dbReference type="InterPro" id="IPR001818">
    <property type="entry name" value="Pept_M10_metallopeptidase"/>
</dbReference>
<comment type="caution">
    <text evidence="10">The sequence shown here is derived from an EMBL/GenBank/DDBJ whole genome shotgun (WGS) entry which is preliminary data.</text>
</comment>
<evidence type="ECO:0000256" key="7">
    <source>
        <dbReference type="PIRSR" id="PIRSR621190-2"/>
    </source>
</evidence>
<feature type="binding site" evidence="7">
    <location>
        <position position="239"/>
    </location>
    <ligand>
        <name>Ca(2+)</name>
        <dbReference type="ChEBI" id="CHEBI:29108"/>
        <label>3</label>
    </ligand>
</feature>
<dbReference type="GO" id="GO:0030574">
    <property type="term" value="P:collagen catabolic process"/>
    <property type="evidence" value="ECO:0007669"/>
    <property type="project" value="TreeGrafter"/>
</dbReference>
<keyword evidence="11" id="KW-1185">Reference proteome</keyword>
<dbReference type="InterPro" id="IPR036365">
    <property type="entry name" value="PGBD-like_sf"/>
</dbReference>
<evidence type="ECO:0000256" key="6">
    <source>
        <dbReference type="ARBA" id="ARBA00023049"/>
    </source>
</evidence>
<dbReference type="GO" id="GO:0006508">
    <property type="term" value="P:proteolysis"/>
    <property type="evidence" value="ECO:0007669"/>
    <property type="project" value="UniProtKB-KW"/>
</dbReference>
<dbReference type="Pfam" id="PF01471">
    <property type="entry name" value="PG_binding_1"/>
    <property type="match status" value="1"/>
</dbReference>
<name>A0AAN9JZP4_CANGL</name>
<dbReference type="GO" id="GO:0008270">
    <property type="term" value="F:zinc ion binding"/>
    <property type="evidence" value="ECO:0007669"/>
    <property type="project" value="InterPro"/>
</dbReference>
<keyword evidence="6" id="KW-0482">Metalloprotease</keyword>
<dbReference type="InterPro" id="IPR006026">
    <property type="entry name" value="Peptidase_Metallo"/>
</dbReference>
<reference evidence="10 11" key="1">
    <citation type="submission" date="2024-01" db="EMBL/GenBank/DDBJ databases">
        <title>The genomes of 5 underutilized Papilionoideae crops provide insights into root nodulation and disease resistanc.</title>
        <authorList>
            <person name="Jiang F."/>
        </authorList>
    </citation>
    <scope>NUCLEOTIDE SEQUENCE [LARGE SCALE GENOMIC DNA]</scope>
    <source>
        <strain evidence="10">LVBAO_FW01</strain>
        <tissue evidence="10">Leaves</tissue>
    </source>
</reference>
<keyword evidence="3 7" id="KW-0479">Metal-binding</keyword>
<feature type="binding site" evidence="7">
    <location>
        <position position="268"/>
    </location>
    <ligand>
        <name>Zn(2+)</name>
        <dbReference type="ChEBI" id="CHEBI:29105"/>
        <label>2</label>
        <note>catalytic</note>
    </ligand>
</feature>
<proteinExistence type="inferred from homology"/>
<dbReference type="SUPFAM" id="SSF55486">
    <property type="entry name" value="Metalloproteases ('zincins'), catalytic domain"/>
    <property type="match status" value="1"/>
</dbReference>
<comment type="similarity">
    <text evidence="1">Belongs to the peptidase M10A family. Matrix metalloproteinases (MMPs) subfamily.</text>
</comment>
<evidence type="ECO:0000256" key="8">
    <source>
        <dbReference type="SAM" id="SignalP"/>
    </source>
</evidence>
<feature type="domain" description="Peptidase metallopeptidase" evidence="9">
    <location>
        <begin position="146"/>
        <end position="314"/>
    </location>
</feature>
<evidence type="ECO:0000256" key="1">
    <source>
        <dbReference type="ARBA" id="ARBA00009614"/>
    </source>
</evidence>
<dbReference type="InterPro" id="IPR024079">
    <property type="entry name" value="MetalloPept_cat_dom_sf"/>
</dbReference>
<dbReference type="GO" id="GO:0031012">
    <property type="term" value="C:extracellular matrix"/>
    <property type="evidence" value="ECO:0007669"/>
    <property type="project" value="InterPro"/>
</dbReference>
<evidence type="ECO:0000256" key="4">
    <source>
        <dbReference type="ARBA" id="ARBA00022801"/>
    </source>
</evidence>
<dbReference type="Gene3D" id="3.40.390.10">
    <property type="entry name" value="Collagenase (Catalytic Domain)"/>
    <property type="match status" value="1"/>
</dbReference>